<proteinExistence type="predicted"/>
<dbReference type="AlphaFoldDB" id="A0A1Y3MC18"/>
<dbReference type="Pfam" id="PF11337">
    <property type="entry name" value="DUF3139"/>
    <property type="match status" value="1"/>
</dbReference>
<keyword evidence="1" id="KW-1133">Transmembrane helix</keyword>
<protein>
    <recommendedName>
        <fullName evidence="4">DUF3139 domain-containing protein</fullName>
    </recommendedName>
</protein>
<dbReference type="EMBL" id="MWPX01000017">
    <property type="protein sequence ID" value="OUM47979.1"/>
    <property type="molecule type" value="Genomic_DNA"/>
</dbReference>
<evidence type="ECO:0000256" key="1">
    <source>
        <dbReference type="SAM" id="Phobius"/>
    </source>
</evidence>
<dbReference type="Proteomes" id="UP000195321">
    <property type="component" value="Unassembled WGS sequence"/>
</dbReference>
<evidence type="ECO:0008006" key="4">
    <source>
        <dbReference type="Google" id="ProtNLM"/>
    </source>
</evidence>
<keyword evidence="1" id="KW-0472">Membrane</keyword>
<comment type="caution">
    <text evidence="2">The sequence shown here is derived from an EMBL/GenBank/DDBJ whole genome shotgun (WGS) entry which is preliminary data.</text>
</comment>
<sequence>MVMYKSINGNTKRNAIINSGIYLLKCKIKYRRGAVNEKNIGITLIIIIVIIPIIFYFVLHGNPISKYLMVKDTKKYLIEKGYKEVDIMSIESKYDMKRNTDRIKGTVAYVVFKDEPKGEYLYIQWRDSGKIQQHCEYYSESAQAYEVTFTEKRKHMETICTEKY</sequence>
<organism evidence="2 3">
    <name type="scientific">Bacillus pseudomycoides</name>
    <dbReference type="NCBI Taxonomy" id="64104"/>
    <lineage>
        <taxon>Bacteria</taxon>
        <taxon>Bacillati</taxon>
        <taxon>Bacillota</taxon>
        <taxon>Bacilli</taxon>
        <taxon>Bacillales</taxon>
        <taxon>Bacillaceae</taxon>
        <taxon>Bacillus</taxon>
        <taxon>Bacillus cereus group</taxon>
    </lineage>
</organism>
<evidence type="ECO:0000313" key="3">
    <source>
        <dbReference type="Proteomes" id="UP000195321"/>
    </source>
</evidence>
<evidence type="ECO:0000313" key="2">
    <source>
        <dbReference type="EMBL" id="OUM47979.1"/>
    </source>
</evidence>
<keyword evidence="1" id="KW-0812">Transmembrane</keyword>
<feature type="transmembrane region" description="Helical" evidence="1">
    <location>
        <begin position="40"/>
        <end position="59"/>
    </location>
</feature>
<dbReference type="InterPro" id="IPR021486">
    <property type="entry name" value="DUF3139"/>
</dbReference>
<accession>A0A1Y3MC18</accession>
<name>A0A1Y3MC18_9BACI</name>
<gene>
    <name evidence="2" type="ORF">BW425_15905</name>
</gene>
<reference evidence="2 3" key="1">
    <citation type="submission" date="2017-02" db="EMBL/GenBank/DDBJ databases">
        <title>Bacillus pseudomycoides isolate FSL K6-0042.</title>
        <authorList>
            <person name="Kovac J."/>
        </authorList>
    </citation>
    <scope>NUCLEOTIDE SEQUENCE [LARGE SCALE GENOMIC DNA]</scope>
    <source>
        <strain evidence="2 3">FSL K6-0042</strain>
    </source>
</reference>